<evidence type="ECO:0000313" key="1">
    <source>
        <dbReference type="EMBL" id="QPK79669.1"/>
    </source>
</evidence>
<proteinExistence type="predicted"/>
<accession>A0A7T0KGR5</accession>
<dbReference type="AlphaFoldDB" id="A0A7T0KGR5"/>
<sequence length="225" mass="23453">MDMLRHLLAADSACPRLTVYSEGSGARMDFSAQTMENWVAKIANFFEEELDLTAGDRIAIALEPGWPGAMVALGAIATGIEWQLCGVDSLPTGAQALFVAAADIPAVRDYPADLVAVTDDPFGRGVVETGGELEAGVVDFGPTVRFYGDHYAGQTPQLTQVLEQWPGVPPTSDRLLSTGWSDNASFAAAVLAPLAGGGSAVVVSGLASSERLDDIAANEKVTARA</sequence>
<keyword evidence="2" id="KW-1185">Reference proteome</keyword>
<dbReference type="SUPFAM" id="SSF56801">
    <property type="entry name" value="Acetyl-CoA synthetase-like"/>
    <property type="match status" value="1"/>
</dbReference>
<dbReference type="KEGG" id="cliz:G7Y31_02890"/>
<organism evidence="1 2">
    <name type="scientific">Corynebacterium lizhenjunii</name>
    <dbReference type="NCBI Taxonomy" id="2709394"/>
    <lineage>
        <taxon>Bacteria</taxon>
        <taxon>Bacillati</taxon>
        <taxon>Actinomycetota</taxon>
        <taxon>Actinomycetes</taxon>
        <taxon>Mycobacteriales</taxon>
        <taxon>Corynebacteriaceae</taxon>
        <taxon>Corynebacterium</taxon>
    </lineage>
</organism>
<dbReference type="Proteomes" id="UP000594681">
    <property type="component" value="Chromosome"/>
</dbReference>
<name>A0A7T0KGR5_9CORY</name>
<gene>
    <name evidence="1" type="ORF">G7Y31_02890</name>
</gene>
<dbReference type="RefSeq" id="WP_165008472.1">
    <property type="nucleotide sequence ID" value="NZ_CP064954.1"/>
</dbReference>
<reference evidence="1 2" key="1">
    <citation type="submission" date="2020-11" db="EMBL/GenBank/DDBJ databases">
        <title>Corynebacterium sp. ZJ-599.</title>
        <authorList>
            <person name="Zhou J."/>
        </authorList>
    </citation>
    <scope>NUCLEOTIDE SEQUENCE [LARGE SCALE GENOMIC DNA]</scope>
    <source>
        <strain evidence="1 2">ZJ-599</strain>
    </source>
</reference>
<dbReference type="EMBL" id="CP064954">
    <property type="protein sequence ID" value="QPK79669.1"/>
    <property type="molecule type" value="Genomic_DNA"/>
</dbReference>
<protein>
    <submittedName>
        <fullName evidence="1">TIGR03089 family protein</fullName>
    </submittedName>
</protein>
<dbReference type="InterPro" id="IPR017523">
    <property type="entry name" value="Rv3268"/>
</dbReference>
<dbReference type="NCBIfam" id="TIGR03089">
    <property type="entry name" value="TIGR03089 family protein"/>
    <property type="match status" value="1"/>
</dbReference>
<evidence type="ECO:0000313" key="2">
    <source>
        <dbReference type="Proteomes" id="UP000594681"/>
    </source>
</evidence>